<dbReference type="AlphaFoldDB" id="V6LFK3"/>
<dbReference type="Gene3D" id="1.20.58.1880">
    <property type="match status" value="1"/>
</dbReference>
<dbReference type="InterPro" id="IPR009057">
    <property type="entry name" value="Homeodomain-like_sf"/>
</dbReference>
<sequence length="247" mass="30112">MKTEELAQIIEWIYQKHINDYAYRGTYNNAYKITYFNIQKFSRLQLLKIATYNNIEIEETLREDIYQKFKKDIQQLVTQDNLFLLDFHKVYYLDEFRQIFIIQEIQEIKTIDSVQNFPYTILNPTVSEDNQIFVYNYRLDLISYCNKKLLFLEFFLKSEIVIQTSNIQYHIRQQVQAVQQSFKSKQQKPQQYNIWTKQQRQIMITSVALYGYNLRKIQEESLQTKTVQQLKNQYFYLVKCGKIKKQQ</sequence>
<evidence type="ECO:0000313" key="2">
    <source>
        <dbReference type="EMBL" id="KAH0572905.1"/>
    </source>
</evidence>
<proteinExistence type="predicted"/>
<dbReference type="VEuPathDB" id="GiardiaDB:SS50377_25020"/>
<keyword evidence="3" id="KW-1185">Reference proteome</keyword>
<dbReference type="EMBL" id="KI546146">
    <property type="protein sequence ID" value="EST43073.1"/>
    <property type="molecule type" value="Genomic_DNA"/>
</dbReference>
<reference evidence="1 2" key="1">
    <citation type="journal article" date="2014" name="PLoS Genet.">
        <title>The Genome of Spironucleus salmonicida Highlights a Fish Pathogen Adapted to Fluctuating Environments.</title>
        <authorList>
            <person name="Xu F."/>
            <person name="Jerlstrom-Hultqvist J."/>
            <person name="Einarsson E."/>
            <person name="Astvaldsson A."/>
            <person name="Svard S.G."/>
            <person name="Andersson J.O."/>
        </authorList>
    </citation>
    <scope>NUCLEOTIDE SEQUENCE</scope>
    <source>
        <strain evidence="2">ATCC 50377</strain>
    </source>
</reference>
<dbReference type="Proteomes" id="UP000018208">
    <property type="component" value="Unassembled WGS sequence"/>
</dbReference>
<evidence type="ECO:0008006" key="4">
    <source>
        <dbReference type="Google" id="ProtNLM"/>
    </source>
</evidence>
<gene>
    <name evidence="1" type="ORF">SS50377_17231</name>
    <name evidence="2" type="ORF">SS50377_25020</name>
</gene>
<dbReference type="EMBL" id="AUWU02000005">
    <property type="protein sequence ID" value="KAH0572905.1"/>
    <property type="molecule type" value="Genomic_DNA"/>
</dbReference>
<accession>V6LFK3</accession>
<dbReference type="SUPFAM" id="SSF46689">
    <property type="entry name" value="Homeodomain-like"/>
    <property type="match status" value="1"/>
</dbReference>
<protein>
    <recommendedName>
        <fullName evidence="4">Myb-like DNA-binding domain-containing protein</fullName>
    </recommendedName>
</protein>
<evidence type="ECO:0000313" key="3">
    <source>
        <dbReference type="Proteomes" id="UP000018208"/>
    </source>
</evidence>
<reference evidence="2" key="2">
    <citation type="submission" date="2020-12" db="EMBL/GenBank/DDBJ databases">
        <title>New Spironucleus salmonicida genome in near-complete chromosomes.</title>
        <authorList>
            <person name="Xu F."/>
            <person name="Kurt Z."/>
            <person name="Jimenez-Gonzalez A."/>
            <person name="Astvaldsson A."/>
            <person name="Andersson J.O."/>
            <person name="Svard S.G."/>
        </authorList>
    </citation>
    <scope>NUCLEOTIDE SEQUENCE</scope>
    <source>
        <strain evidence="2">ATCC 50377</strain>
    </source>
</reference>
<organism evidence="1">
    <name type="scientific">Spironucleus salmonicida</name>
    <dbReference type="NCBI Taxonomy" id="348837"/>
    <lineage>
        <taxon>Eukaryota</taxon>
        <taxon>Metamonada</taxon>
        <taxon>Diplomonadida</taxon>
        <taxon>Hexamitidae</taxon>
        <taxon>Hexamitinae</taxon>
        <taxon>Spironucleus</taxon>
    </lineage>
</organism>
<evidence type="ECO:0000313" key="1">
    <source>
        <dbReference type="EMBL" id="EST43073.1"/>
    </source>
</evidence>
<name>V6LFK3_9EUKA</name>